<evidence type="ECO:0000313" key="7">
    <source>
        <dbReference type="EMBL" id="KAB1636544.1"/>
    </source>
</evidence>
<comment type="similarity">
    <text evidence="2 6">Belongs to the FPP/GGPP synthase family.</text>
</comment>
<evidence type="ECO:0000256" key="4">
    <source>
        <dbReference type="ARBA" id="ARBA00022723"/>
    </source>
</evidence>
<keyword evidence="3 6" id="KW-0808">Transferase</keyword>
<dbReference type="SFLD" id="SFLDS00005">
    <property type="entry name" value="Isoprenoid_Synthase_Type_I"/>
    <property type="match status" value="1"/>
</dbReference>
<evidence type="ECO:0000256" key="2">
    <source>
        <dbReference type="ARBA" id="ARBA00006706"/>
    </source>
</evidence>
<name>A0A7J5AZL7_9MICO</name>
<evidence type="ECO:0000313" key="8">
    <source>
        <dbReference type="Proteomes" id="UP000490386"/>
    </source>
</evidence>
<dbReference type="GO" id="GO:0046872">
    <property type="term" value="F:metal ion binding"/>
    <property type="evidence" value="ECO:0007669"/>
    <property type="project" value="UniProtKB-KW"/>
</dbReference>
<dbReference type="PANTHER" id="PTHR12001:SF85">
    <property type="entry name" value="SHORT CHAIN ISOPRENYL DIPHOSPHATE SYNTHASE"/>
    <property type="match status" value="1"/>
</dbReference>
<comment type="cofactor">
    <cofactor evidence="1">
        <name>Mg(2+)</name>
        <dbReference type="ChEBI" id="CHEBI:18420"/>
    </cofactor>
</comment>
<dbReference type="CDD" id="cd00685">
    <property type="entry name" value="Trans_IPPS_HT"/>
    <property type="match status" value="1"/>
</dbReference>
<keyword evidence="8" id="KW-1185">Reference proteome</keyword>
<dbReference type="EMBL" id="WBJX01000006">
    <property type="protein sequence ID" value="KAB1636544.1"/>
    <property type="molecule type" value="Genomic_DNA"/>
</dbReference>
<accession>A0A7J5AZL7</accession>
<dbReference type="Gene3D" id="1.10.600.10">
    <property type="entry name" value="Farnesyl Diphosphate Synthase"/>
    <property type="match status" value="1"/>
</dbReference>
<dbReference type="InterPro" id="IPR008949">
    <property type="entry name" value="Isoprenoid_synthase_dom_sf"/>
</dbReference>
<keyword evidence="5" id="KW-0460">Magnesium</keyword>
<evidence type="ECO:0000256" key="1">
    <source>
        <dbReference type="ARBA" id="ARBA00001946"/>
    </source>
</evidence>
<evidence type="ECO:0000256" key="5">
    <source>
        <dbReference type="ARBA" id="ARBA00022842"/>
    </source>
</evidence>
<dbReference type="Pfam" id="PF00348">
    <property type="entry name" value="polyprenyl_synt"/>
    <property type="match status" value="1"/>
</dbReference>
<organism evidence="7 8">
    <name type="scientific">Pseudoclavibacter terrae</name>
    <dbReference type="NCBI Taxonomy" id="1530195"/>
    <lineage>
        <taxon>Bacteria</taxon>
        <taxon>Bacillati</taxon>
        <taxon>Actinomycetota</taxon>
        <taxon>Actinomycetes</taxon>
        <taxon>Micrococcales</taxon>
        <taxon>Microbacteriaceae</taxon>
        <taxon>Pseudoclavibacter</taxon>
    </lineage>
</organism>
<keyword evidence="4" id="KW-0479">Metal-binding</keyword>
<dbReference type="GO" id="GO:0004659">
    <property type="term" value="F:prenyltransferase activity"/>
    <property type="evidence" value="ECO:0007669"/>
    <property type="project" value="InterPro"/>
</dbReference>
<dbReference type="SUPFAM" id="SSF48576">
    <property type="entry name" value="Terpenoid synthases"/>
    <property type="match status" value="1"/>
</dbReference>
<dbReference type="GO" id="GO:0008299">
    <property type="term" value="P:isoprenoid biosynthetic process"/>
    <property type="evidence" value="ECO:0007669"/>
    <property type="project" value="InterPro"/>
</dbReference>
<sequence length="385" mass="41570">MASQPNYREWCRVIREPLASPRGQGSGFELAAQQLLEVRRRIEKFLDERVQAASVIDEGLATLWRITARSAEGGKLFRPALVVQSYLAYTGAEEVPDAVIELATATELLHLAFLTHDDVIDNDTMRRGVRNLLGSVEEIVGGSTFDDERGNRLGQAAAILVGDLLLSEAHLRVARIDLPHAVRLRVLDAIERALSVSVAGEFSDVSLSVRADHPALAEVLSMSSNKTSAYTVLLPLELGLIAAGGEELVDARLIAQFSDAAGLAFQLQDDLFGVFGDQHKLGKAPYSDIREGKFTALIALACGTPVWNELESLLGDPHLSEVDGAKARDLIDASGSRAAVEQELAAQFARASAAARAVGASGHEGDRKLAEMMERLLMLLERRTS</sequence>
<dbReference type="AlphaFoldDB" id="A0A7J5AZL7"/>
<dbReference type="OrthoDB" id="4497239at2"/>
<dbReference type="Proteomes" id="UP000490386">
    <property type="component" value="Unassembled WGS sequence"/>
</dbReference>
<reference evidence="7 8" key="1">
    <citation type="submission" date="2019-09" db="EMBL/GenBank/DDBJ databases">
        <title>Phylogeny of genus Pseudoclavibacter and closely related genus.</title>
        <authorList>
            <person name="Li Y."/>
        </authorList>
    </citation>
    <scope>NUCLEOTIDE SEQUENCE [LARGE SCALE GENOMIC DNA]</scope>
    <source>
        <strain evidence="7 8">THG-MD12</strain>
    </source>
</reference>
<gene>
    <name evidence="7" type="ORF">F8O03_16525</name>
</gene>
<dbReference type="PANTHER" id="PTHR12001">
    <property type="entry name" value="GERANYLGERANYL PYROPHOSPHATE SYNTHASE"/>
    <property type="match status" value="1"/>
</dbReference>
<evidence type="ECO:0000256" key="6">
    <source>
        <dbReference type="RuleBase" id="RU004466"/>
    </source>
</evidence>
<dbReference type="InterPro" id="IPR000092">
    <property type="entry name" value="Polyprenyl_synt"/>
</dbReference>
<proteinExistence type="inferred from homology"/>
<evidence type="ECO:0000256" key="3">
    <source>
        <dbReference type="ARBA" id="ARBA00022679"/>
    </source>
</evidence>
<comment type="caution">
    <text evidence="7">The sequence shown here is derived from an EMBL/GenBank/DDBJ whole genome shotgun (WGS) entry which is preliminary data.</text>
</comment>
<protein>
    <submittedName>
        <fullName evidence="7">Polyprenyl synthetase family protein</fullName>
    </submittedName>
</protein>